<reference evidence="4 5" key="1">
    <citation type="submission" date="2024-10" db="EMBL/GenBank/DDBJ databases">
        <title>The Natural Products Discovery Center: Release of the First 8490 Sequenced Strains for Exploring Actinobacteria Biosynthetic Diversity.</title>
        <authorList>
            <person name="Kalkreuter E."/>
            <person name="Kautsar S.A."/>
            <person name="Yang D."/>
            <person name="Bader C.D."/>
            <person name="Teijaro C.N."/>
            <person name="Fluegel L."/>
            <person name="Davis C.M."/>
            <person name="Simpson J.R."/>
            <person name="Lauterbach L."/>
            <person name="Steele A.D."/>
            <person name="Gui C."/>
            <person name="Meng S."/>
            <person name="Li G."/>
            <person name="Viehrig K."/>
            <person name="Ye F."/>
            <person name="Su P."/>
            <person name="Kiefer A.F."/>
            <person name="Nichols A."/>
            <person name="Cepeda A.J."/>
            <person name="Yan W."/>
            <person name="Fan B."/>
            <person name="Jiang Y."/>
            <person name="Adhikari A."/>
            <person name="Zheng C.-J."/>
            <person name="Schuster L."/>
            <person name="Cowan T.M."/>
            <person name="Smanski M.J."/>
            <person name="Chevrette M.G."/>
            <person name="De Carvalho L.P.S."/>
            <person name="Shen B."/>
        </authorList>
    </citation>
    <scope>NUCLEOTIDE SEQUENCE [LARGE SCALE GENOMIC DNA]</scope>
    <source>
        <strain evidence="4 5">NPDC004045</strain>
    </source>
</reference>
<protein>
    <submittedName>
        <fullName evidence="4">DUF6542 domain-containing protein</fullName>
    </submittedName>
</protein>
<feature type="domain" description="DUF6542" evidence="3">
    <location>
        <begin position="24"/>
        <end position="145"/>
    </location>
</feature>
<feature type="region of interest" description="Disordered" evidence="1">
    <location>
        <begin position="148"/>
        <end position="330"/>
    </location>
</feature>
<feature type="transmembrane region" description="Helical" evidence="2">
    <location>
        <begin position="21"/>
        <end position="44"/>
    </location>
</feature>
<feature type="compositionally biased region" description="Low complexity" evidence="1">
    <location>
        <begin position="244"/>
        <end position="264"/>
    </location>
</feature>
<feature type="transmembrane region" description="Helical" evidence="2">
    <location>
        <begin position="120"/>
        <end position="142"/>
    </location>
</feature>
<sequence length="330" mass="34736">MPASQRARSRVPAPQRSILPSVPGVPAWAAVLIAVGATTLGFLIDALGDESEPTGTFSAFYVLGCLAAVCAVRLRGLFTAMVLPPLLLFVAVPVACQFLSGRGSTSIKDVLLNLAIPLVQRFPTMLLATVLVLAVGAARIVLHRRAPATAGDSGRERRPARRRNPSTLAETSKRRPRRAAVEEPPTEVDLGSPARRRPPAPARGRSRGRGERSGSATATQEPRGRTAAPRGEEPRAGRSRGGEPARAAAPRGGEPGRSAAPRGGDPARSGTPRGAGEPARAPVAPRGAGEPARAGAPRRRAADAPPHPQPAVRYRDRDTGRTERRRPEER</sequence>
<gene>
    <name evidence="4" type="ORF">ACFYTF_22025</name>
</gene>
<feature type="compositionally biased region" description="Basic and acidic residues" evidence="1">
    <location>
        <begin position="313"/>
        <end position="330"/>
    </location>
</feature>
<keyword evidence="2" id="KW-1133">Transmembrane helix</keyword>
<dbReference type="InterPro" id="IPR046672">
    <property type="entry name" value="DUF6542"/>
</dbReference>
<evidence type="ECO:0000256" key="2">
    <source>
        <dbReference type="SAM" id="Phobius"/>
    </source>
</evidence>
<evidence type="ECO:0000256" key="1">
    <source>
        <dbReference type="SAM" id="MobiDB-lite"/>
    </source>
</evidence>
<feature type="compositionally biased region" description="Basic and acidic residues" evidence="1">
    <location>
        <begin position="230"/>
        <end position="243"/>
    </location>
</feature>
<dbReference type="Pfam" id="PF20177">
    <property type="entry name" value="DUF6542"/>
    <property type="match status" value="1"/>
</dbReference>
<evidence type="ECO:0000313" key="4">
    <source>
        <dbReference type="EMBL" id="MFF0545515.1"/>
    </source>
</evidence>
<feature type="compositionally biased region" description="Low complexity" evidence="1">
    <location>
        <begin position="272"/>
        <end position="295"/>
    </location>
</feature>
<keyword evidence="5" id="KW-1185">Reference proteome</keyword>
<proteinExistence type="predicted"/>
<name>A0ABW6PSW2_9NOCA</name>
<keyword evidence="2" id="KW-0812">Transmembrane</keyword>
<evidence type="ECO:0000259" key="3">
    <source>
        <dbReference type="Pfam" id="PF20177"/>
    </source>
</evidence>
<feature type="transmembrane region" description="Helical" evidence="2">
    <location>
        <begin position="56"/>
        <end position="74"/>
    </location>
</feature>
<comment type="caution">
    <text evidence="4">The sequence shown here is derived from an EMBL/GenBank/DDBJ whole genome shotgun (WGS) entry which is preliminary data.</text>
</comment>
<feature type="transmembrane region" description="Helical" evidence="2">
    <location>
        <begin position="81"/>
        <end position="100"/>
    </location>
</feature>
<dbReference type="Proteomes" id="UP001601444">
    <property type="component" value="Unassembled WGS sequence"/>
</dbReference>
<organism evidence="4 5">
    <name type="scientific">Nocardia thailandica</name>
    <dbReference type="NCBI Taxonomy" id="257275"/>
    <lineage>
        <taxon>Bacteria</taxon>
        <taxon>Bacillati</taxon>
        <taxon>Actinomycetota</taxon>
        <taxon>Actinomycetes</taxon>
        <taxon>Mycobacteriales</taxon>
        <taxon>Nocardiaceae</taxon>
        <taxon>Nocardia</taxon>
    </lineage>
</organism>
<evidence type="ECO:0000313" key="5">
    <source>
        <dbReference type="Proteomes" id="UP001601444"/>
    </source>
</evidence>
<keyword evidence="2" id="KW-0472">Membrane</keyword>
<accession>A0ABW6PSW2</accession>
<dbReference type="EMBL" id="JBIAMX010000014">
    <property type="protein sequence ID" value="MFF0545515.1"/>
    <property type="molecule type" value="Genomic_DNA"/>
</dbReference>
<dbReference type="RefSeq" id="WP_387701951.1">
    <property type="nucleotide sequence ID" value="NZ_JBIAMX010000014.1"/>
</dbReference>